<accession>A0AA41RZW6</accession>
<evidence type="ECO:0000313" key="1">
    <source>
        <dbReference type="EMBL" id="MCL7026140.1"/>
    </source>
</evidence>
<comment type="caution">
    <text evidence="1">The sequence shown here is derived from an EMBL/GenBank/DDBJ whole genome shotgun (WGS) entry which is preliminary data.</text>
</comment>
<sequence>MHIYGKCSPFRPSLKSFSWEEEEAVFDMARNLQHLSSLVARRYDVPIASARRTQTMLTAMDASNDAAWVPSSGCAGCSSKLFDSTKFTSYRTLGSFSENLTQDTVQSARDLIRNYSFGCLGNVTGSSVPPQGLLGLGRGPNLFYPNPRISTNQHSHTVYYQLQVTKLLWFTKVSSTERNEVHPPLLKKPKDDLISIMGHS</sequence>
<dbReference type="InterPro" id="IPR021109">
    <property type="entry name" value="Peptidase_aspartic_dom_sf"/>
</dbReference>
<gene>
    <name evidence="1" type="ORF">MKW94_020739</name>
</gene>
<keyword evidence="2" id="KW-1185">Reference proteome</keyword>
<dbReference type="SUPFAM" id="SSF50630">
    <property type="entry name" value="Acid proteases"/>
    <property type="match status" value="1"/>
</dbReference>
<evidence type="ECO:0000313" key="2">
    <source>
        <dbReference type="Proteomes" id="UP001177140"/>
    </source>
</evidence>
<proteinExistence type="predicted"/>
<dbReference type="EMBL" id="JAJJMA010053106">
    <property type="protein sequence ID" value="MCL7026140.1"/>
    <property type="molecule type" value="Genomic_DNA"/>
</dbReference>
<dbReference type="AlphaFoldDB" id="A0AA41RZW6"/>
<protein>
    <submittedName>
        <fullName evidence="1">Uncharacterized protein</fullName>
    </submittedName>
</protein>
<dbReference type="Gene3D" id="2.40.70.10">
    <property type="entry name" value="Acid Proteases"/>
    <property type="match status" value="1"/>
</dbReference>
<dbReference type="Proteomes" id="UP001177140">
    <property type="component" value="Unassembled WGS sequence"/>
</dbReference>
<reference evidence="1" key="1">
    <citation type="submission" date="2022-03" db="EMBL/GenBank/DDBJ databases">
        <title>A functionally conserved STORR gene fusion in Papaver species that diverged 16.8 million years ago.</title>
        <authorList>
            <person name="Catania T."/>
        </authorList>
    </citation>
    <scope>NUCLEOTIDE SEQUENCE</scope>
    <source>
        <strain evidence="1">S-191538</strain>
    </source>
</reference>
<name>A0AA41RZW6_PAPNU</name>
<organism evidence="1 2">
    <name type="scientific">Papaver nudicaule</name>
    <name type="common">Iceland poppy</name>
    <dbReference type="NCBI Taxonomy" id="74823"/>
    <lineage>
        <taxon>Eukaryota</taxon>
        <taxon>Viridiplantae</taxon>
        <taxon>Streptophyta</taxon>
        <taxon>Embryophyta</taxon>
        <taxon>Tracheophyta</taxon>
        <taxon>Spermatophyta</taxon>
        <taxon>Magnoliopsida</taxon>
        <taxon>Ranunculales</taxon>
        <taxon>Papaveraceae</taxon>
        <taxon>Papaveroideae</taxon>
        <taxon>Papaver</taxon>
    </lineage>
</organism>